<dbReference type="RefSeq" id="WP_160180040.1">
    <property type="nucleotide sequence ID" value="NZ_CP047656.1"/>
</dbReference>
<dbReference type="KEGG" id="pmes:FX988_02382"/>
<evidence type="ECO:0000313" key="3">
    <source>
        <dbReference type="Proteomes" id="UP000464524"/>
    </source>
</evidence>
<gene>
    <name evidence="2" type="ORF">FX988_02382</name>
</gene>
<organism evidence="2 3">
    <name type="scientific">Paraglaciecola mesophila</name>
    <dbReference type="NCBI Taxonomy" id="197222"/>
    <lineage>
        <taxon>Bacteria</taxon>
        <taxon>Pseudomonadati</taxon>
        <taxon>Pseudomonadota</taxon>
        <taxon>Gammaproteobacteria</taxon>
        <taxon>Alteromonadales</taxon>
        <taxon>Alteromonadaceae</taxon>
        <taxon>Paraglaciecola</taxon>
    </lineage>
</organism>
<sequence>MFTKTTIAAIALSSTFAFSSHVSAAEVNLEQFVSGMMVKTIESTKSELQYGIQEAVLTASNMFSIDSDAPVIASKITITELNTEEDKDQAE</sequence>
<dbReference type="Proteomes" id="UP000464524">
    <property type="component" value="Chromosome"/>
</dbReference>
<evidence type="ECO:0000256" key="1">
    <source>
        <dbReference type="SAM" id="SignalP"/>
    </source>
</evidence>
<dbReference type="AlphaFoldDB" id="A0A857JM98"/>
<reference evidence="2 3" key="1">
    <citation type="submission" date="2019-12" db="EMBL/GenBank/DDBJ databases">
        <title>Genome sequencing and assembly of endphytes of Porphyra tenera.</title>
        <authorList>
            <person name="Park J.M."/>
            <person name="Shin R."/>
            <person name="Jo S.H."/>
        </authorList>
    </citation>
    <scope>NUCLEOTIDE SEQUENCE [LARGE SCALE GENOMIC DNA]</scope>
    <source>
        <strain evidence="2 3">GPM4</strain>
    </source>
</reference>
<dbReference type="OrthoDB" id="6387802at2"/>
<protein>
    <submittedName>
        <fullName evidence="2">Uncharacterized protein</fullName>
    </submittedName>
</protein>
<evidence type="ECO:0000313" key="2">
    <source>
        <dbReference type="EMBL" id="QHJ12131.1"/>
    </source>
</evidence>
<keyword evidence="1" id="KW-0732">Signal</keyword>
<keyword evidence="3" id="KW-1185">Reference proteome</keyword>
<proteinExistence type="predicted"/>
<feature type="chain" id="PRO_5033030950" evidence="1">
    <location>
        <begin position="25"/>
        <end position="91"/>
    </location>
</feature>
<dbReference type="EMBL" id="CP047656">
    <property type="protein sequence ID" value="QHJ12131.1"/>
    <property type="molecule type" value="Genomic_DNA"/>
</dbReference>
<name>A0A857JM98_9ALTE</name>
<accession>A0A857JM98</accession>
<feature type="signal peptide" evidence="1">
    <location>
        <begin position="1"/>
        <end position="24"/>
    </location>
</feature>